<keyword evidence="2 4" id="KW-0863">Zinc-finger</keyword>
<protein>
    <recommendedName>
        <fullName evidence="6">RanBP2-type domain-containing protein</fullName>
    </recommendedName>
</protein>
<evidence type="ECO:0000313" key="7">
    <source>
        <dbReference type="EMBL" id="WRT63913.1"/>
    </source>
</evidence>
<evidence type="ECO:0000256" key="4">
    <source>
        <dbReference type="PROSITE-ProRule" id="PRU00322"/>
    </source>
</evidence>
<dbReference type="EMBL" id="CP141881">
    <property type="protein sequence ID" value="WRT63913.1"/>
    <property type="molecule type" value="Genomic_DNA"/>
</dbReference>
<feature type="compositionally biased region" description="Polar residues" evidence="5">
    <location>
        <begin position="129"/>
        <end position="151"/>
    </location>
</feature>
<dbReference type="SMART" id="SM00547">
    <property type="entry name" value="ZnF_RBZ"/>
    <property type="match status" value="2"/>
</dbReference>
<evidence type="ECO:0000313" key="8">
    <source>
        <dbReference type="Proteomes" id="UP001329825"/>
    </source>
</evidence>
<reference evidence="7 8" key="1">
    <citation type="submission" date="2024-01" db="EMBL/GenBank/DDBJ databases">
        <title>Comparative genomics of Cryptococcus and Kwoniella reveals pathogenesis evolution and contrasting modes of karyotype evolution via chromosome fusion or intercentromeric recombination.</title>
        <authorList>
            <person name="Coelho M.A."/>
            <person name="David-Palma M."/>
            <person name="Shea T."/>
            <person name="Bowers K."/>
            <person name="McGinley-Smith S."/>
            <person name="Mohammad A.W."/>
            <person name="Gnirke A."/>
            <person name="Yurkov A.M."/>
            <person name="Nowrousian M."/>
            <person name="Sun S."/>
            <person name="Cuomo C.A."/>
            <person name="Heitman J."/>
        </authorList>
    </citation>
    <scope>NUCLEOTIDE SEQUENCE [LARGE SCALE GENOMIC DNA]</scope>
    <source>
        <strain evidence="7">CBS 11374</strain>
    </source>
</reference>
<feature type="region of interest" description="Disordered" evidence="5">
    <location>
        <begin position="233"/>
        <end position="254"/>
    </location>
</feature>
<dbReference type="GeneID" id="87952970"/>
<evidence type="ECO:0000256" key="3">
    <source>
        <dbReference type="ARBA" id="ARBA00022833"/>
    </source>
</evidence>
<feature type="compositionally biased region" description="Basic and acidic residues" evidence="5">
    <location>
        <begin position="168"/>
        <end position="192"/>
    </location>
</feature>
<dbReference type="RefSeq" id="XP_062788653.1">
    <property type="nucleotide sequence ID" value="XM_062932602.1"/>
</dbReference>
<feature type="region of interest" description="Disordered" evidence="5">
    <location>
        <begin position="85"/>
        <end position="151"/>
    </location>
</feature>
<dbReference type="InterPro" id="IPR036443">
    <property type="entry name" value="Znf_RanBP2_sf"/>
</dbReference>
<keyword evidence="1" id="KW-0479">Metal-binding</keyword>
<dbReference type="PROSITE" id="PS50199">
    <property type="entry name" value="ZF_RANBP2_2"/>
    <property type="match status" value="1"/>
</dbReference>
<gene>
    <name evidence="7" type="ORF">IL334_000839</name>
</gene>
<feature type="region of interest" description="Disordered" evidence="5">
    <location>
        <begin position="168"/>
        <end position="207"/>
    </location>
</feature>
<feature type="region of interest" description="Disordered" evidence="5">
    <location>
        <begin position="327"/>
        <end position="363"/>
    </location>
</feature>
<sequence length="597" mass="66765">MNCSYNGGIPRALNGKGKKVEDIQDLVHSLSLSGPRDTETDDDPSRRQFSLYHSKETFNPFGDAKEETRSISSFFHQLYPINTNLDHNGIPWRRNHRARHSSSSYDSKEEKDDKPLPIGTERKLAILERSSSNQTSNRIETTASSSRIAQPQAHSSWAQAGMALSSHIDGEGTFRDRGHKRETSMDGGEGKWNRHNPLTSPAGTRRNDIDYNRPTHLGMTEFLPFNLESASQNLRSRNASSPNATAGPSNHSTQTVGEYSFSDLVLTPGFGGYASTPMTDKHRRMMSLNSPHPVSDHQIHSSTTFEGSACRPPTRNAQEILEQNLVNQGKRRSSVPASSLNQRMNRGPVVPVPDPRNSDERTSLSQQFSIGNATFGPDYGQMRYGSPDHTYQNFSSATHRDIGLESARTSLEDRSTLSTTQFSNTGFLPAHWAPGLDLIPRNPSPFAPGDWRCPQPWCDYHNFQRNSECRACGHSRPWEVQPQAPTIISPPLGSFGDWRCDCGYINWRRRSMCKNCHPEHHLNQDRPAISLPRQPRGINNLALTTNAIGSSFHQNNDQHHRVSQSNLISPMNGRHALSAYGEEGYQGSGLSEWRARF</sequence>
<evidence type="ECO:0000259" key="6">
    <source>
        <dbReference type="PROSITE" id="PS50199"/>
    </source>
</evidence>
<feature type="domain" description="RanBP2-type" evidence="6">
    <location>
        <begin position="447"/>
        <end position="478"/>
    </location>
</feature>
<keyword evidence="3" id="KW-0862">Zinc</keyword>
<feature type="region of interest" description="Disordered" evidence="5">
    <location>
        <begin position="28"/>
        <end position="50"/>
    </location>
</feature>
<evidence type="ECO:0000256" key="2">
    <source>
        <dbReference type="ARBA" id="ARBA00022771"/>
    </source>
</evidence>
<dbReference type="Gene3D" id="4.10.1060.10">
    <property type="entry name" value="Zinc finger, RanBP2-type"/>
    <property type="match status" value="1"/>
</dbReference>
<dbReference type="Proteomes" id="UP001329825">
    <property type="component" value="Chromosome 1"/>
</dbReference>
<feature type="compositionally biased region" description="Polar residues" evidence="5">
    <location>
        <begin position="335"/>
        <end position="344"/>
    </location>
</feature>
<dbReference type="PROSITE" id="PS01358">
    <property type="entry name" value="ZF_RANBP2_1"/>
    <property type="match status" value="1"/>
</dbReference>
<dbReference type="InterPro" id="IPR001876">
    <property type="entry name" value="Znf_RanBP2"/>
</dbReference>
<feature type="compositionally biased region" description="Basic and acidic residues" evidence="5">
    <location>
        <begin position="106"/>
        <end position="126"/>
    </location>
</feature>
<keyword evidence="8" id="KW-1185">Reference proteome</keyword>
<feature type="region of interest" description="Disordered" evidence="5">
    <location>
        <begin position="292"/>
        <end position="312"/>
    </location>
</feature>
<dbReference type="SUPFAM" id="SSF90209">
    <property type="entry name" value="Ran binding protein zinc finger-like"/>
    <property type="match status" value="1"/>
</dbReference>
<name>A0ABZ1CQV2_9TREE</name>
<evidence type="ECO:0000256" key="1">
    <source>
        <dbReference type="ARBA" id="ARBA00022723"/>
    </source>
</evidence>
<evidence type="ECO:0000256" key="5">
    <source>
        <dbReference type="SAM" id="MobiDB-lite"/>
    </source>
</evidence>
<proteinExistence type="predicted"/>
<organism evidence="7 8">
    <name type="scientific">Kwoniella shivajii</name>
    <dbReference type="NCBI Taxonomy" id="564305"/>
    <lineage>
        <taxon>Eukaryota</taxon>
        <taxon>Fungi</taxon>
        <taxon>Dikarya</taxon>
        <taxon>Basidiomycota</taxon>
        <taxon>Agaricomycotina</taxon>
        <taxon>Tremellomycetes</taxon>
        <taxon>Tremellales</taxon>
        <taxon>Cryptococcaceae</taxon>
        <taxon>Kwoniella</taxon>
    </lineage>
</organism>
<accession>A0ABZ1CQV2</accession>